<feature type="transmembrane region" description="Helical" evidence="1">
    <location>
        <begin position="158"/>
        <end position="179"/>
    </location>
</feature>
<keyword evidence="1" id="KW-0472">Membrane</keyword>
<gene>
    <name evidence="2" type="ORF">HNV11_04920</name>
</gene>
<dbReference type="KEGG" id="stae:HNV11_04920"/>
<dbReference type="EMBL" id="CP053435">
    <property type="protein sequence ID" value="QJW88769.1"/>
    <property type="molecule type" value="Genomic_DNA"/>
</dbReference>
<accession>A0A6M5Y4M9</accession>
<organism evidence="2 3">
    <name type="scientific">Spirosoma taeanense</name>
    <dbReference type="NCBI Taxonomy" id="2735870"/>
    <lineage>
        <taxon>Bacteria</taxon>
        <taxon>Pseudomonadati</taxon>
        <taxon>Bacteroidota</taxon>
        <taxon>Cytophagia</taxon>
        <taxon>Cytophagales</taxon>
        <taxon>Cytophagaceae</taxon>
        <taxon>Spirosoma</taxon>
    </lineage>
</organism>
<sequence>MKRLSGWASRHTHLAIGLLVIGELANAANGLLLGANLLDTVSPTGLHIALIGLLTGAVSIRIWAAGRPSFPSYRSGRLLLALAFLSNFLLFILLGGIWGQSIQTPDSSGSAFGSRRITVVSDTLALPVVQASDSLYAVSRPVVAPAERVVKNRVGQRIGYVLLFVLGILLTYGAAALACNIACSGYGFLAAVTFMLGLGFLAGGIYFLSRSLDRELTPLQSMAKPDRKRITRRFWQSWLILIGLFCLLMLISNFSA</sequence>
<evidence type="ECO:0000256" key="1">
    <source>
        <dbReference type="SAM" id="Phobius"/>
    </source>
</evidence>
<keyword evidence="1" id="KW-0812">Transmembrane</keyword>
<keyword evidence="1" id="KW-1133">Transmembrane helix</keyword>
<reference evidence="2 3" key="1">
    <citation type="submission" date="2020-05" db="EMBL/GenBank/DDBJ databases">
        <title>Genome sequencing of Spirosoma sp. TS118.</title>
        <authorList>
            <person name="Lee J.-H."/>
            <person name="Jeong S."/>
            <person name="Zhao L."/>
            <person name="Jung J.-H."/>
            <person name="Kim M.-K."/>
            <person name="Lim S."/>
        </authorList>
    </citation>
    <scope>NUCLEOTIDE SEQUENCE [LARGE SCALE GENOMIC DNA]</scope>
    <source>
        <strain evidence="2 3">TS118</strain>
    </source>
</reference>
<feature type="transmembrane region" description="Helical" evidence="1">
    <location>
        <begin position="186"/>
        <end position="208"/>
    </location>
</feature>
<keyword evidence="3" id="KW-1185">Reference proteome</keyword>
<proteinExistence type="predicted"/>
<protein>
    <submittedName>
        <fullName evidence="2">Uncharacterized protein</fullName>
    </submittedName>
</protein>
<feature type="transmembrane region" description="Helical" evidence="1">
    <location>
        <begin position="78"/>
        <end position="98"/>
    </location>
</feature>
<feature type="transmembrane region" description="Helical" evidence="1">
    <location>
        <begin position="235"/>
        <end position="254"/>
    </location>
</feature>
<name>A0A6M5Y4M9_9BACT</name>
<dbReference type="AlphaFoldDB" id="A0A6M5Y4M9"/>
<dbReference type="RefSeq" id="WP_171738607.1">
    <property type="nucleotide sequence ID" value="NZ_CP053435.1"/>
</dbReference>
<dbReference type="Proteomes" id="UP000502756">
    <property type="component" value="Chromosome"/>
</dbReference>
<feature type="transmembrane region" description="Helical" evidence="1">
    <location>
        <begin position="46"/>
        <end position="66"/>
    </location>
</feature>
<evidence type="ECO:0000313" key="2">
    <source>
        <dbReference type="EMBL" id="QJW88769.1"/>
    </source>
</evidence>
<evidence type="ECO:0000313" key="3">
    <source>
        <dbReference type="Proteomes" id="UP000502756"/>
    </source>
</evidence>